<dbReference type="SUPFAM" id="SSF57667">
    <property type="entry name" value="beta-beta-alpha zinc fingers"/>
    <property type="match status" value="1"/>
</dbReference>
<dbReference type="SMART" id="SM00355">
    <property type="entry name" value="ZnF_C2H2"/>
    <property type="match status" value="2"/>
</dbReference>
<protein>
    <recommendedName>
        <fullName evidence="2">C2H2-type domain-containing protein</fullName>
    </recommendedName>
</protein>
<reference evidence="3" key="1">
    <citation type="journal article" date="2019" name="Environ. Microbiol.">
        <title>Fungal ecological strategies reflected in gene transcription - a case study of two litter decomposers.</title>
        <authorList>
            <person name="Barbi F."/>
            <person name="Kohler A."/>
            <person name="Barry K."/>
            <person name="Baskaran P."/>
            <person name="Daum C."/>
            <person name="Fauchery L."/>
            <person name="Ihrmark K."/>
            <person name="Kuo A."/>
            <person name="LaButti K."/>
            <person name="Lipzen A."/>
            <person name="Morin E."/>
            <person name="Grigoriev I.V."/>
            <person name="Henrissat B."/>
            <person name="Lindahl B."/>
            <person name="Martin F."/>
        </authorList>
    </citation>
    <scope>NUCLEOTIDE SEQUENCE</scope>
    <source>
        <strain evidence="3">JB14</strain>
    </source>
</reference>
<dbReference type="Proteomes" id="UP000799118">
    <property type="component" value="Unassembled WGS sequence"/>
</dbReference>
<feature type="domain" description="C2H2-type" evidence="2">
    <location>
        <begin position="195"/>
        <end position="227"/>
    </location>
</feature>
<dbReference type="PROSITE" id="PS00028">
    <property type="entry name" value="ZINC_FINGER_C2H2_1"/>
    <property type="match status" value="1"/>
</dbReference>
<dbReference type="InterPro" id="IPR013087">
    <property type="entry name" value="Znf_C2H2_type"/>
</dbReference>
<proteinExistence type="predicted"/>
<name>A0A6A4IC73_9AGAR</name>
<dbReference type="AlphaFoldDB" id="A0A6A4IC73"/>
<dbReference type="Gene3D" id="3.30.160.60">
    <property type="entry name" value="Classic Zinc Finger"/>
    <property type="match status" value="1"/>
</dbReference>
<keyword evidence="1" id="KW-0479">Metal-binding</keyword>
<dbReference type="OrthoDB" id="3437960at2759"/>
<dbReference type="Pfam" id="PF13912">
    <property type="entry name" value="zf-C2H2_6"/>
    <property type="match status" value="1"/>
</dbReference>
<evidence type="ECO:0000313" key="3">
    <source>
        <dbReference type="EMBL" id="KAE9406697.1"/>
    </source>
</evidence>
<keyword evidence="1" id="KW-0862">Zinc</keyword>
<keyword evidence="4" id="KW-1185">Reference proteome</keyword>
<sequence length="227" mass="25422">MQAPTWVDQVCTSTHSPSTWCSRCQSASSYHGSFAGLDLFYQCSSNDFPTEWQMCQAGQEAKMFFPDFSLNLSPHEYSGECLTHAKSQIELPYSIEGTRVLASSIPLDLHPVVLPTRSQYSPVPSSSPCIFPQSLEFFGSQLAAYNLPPPSLPTMNPSLLTRSRGFECQTCGKKLKNKQNLETHVEAIHKKSRRFICSTCGETFPYQQSRNRHQKRCPMARAHSSAT</sequence>
<accession>A0A6A4IC73</accession>
<dbReference type="Pfam" id="PF00096">
    <property type="entry name" value="zf-C2H2"/>
    <property type="match status" value="1"/>
</dbReference>
<dbReference type="EMBL" id="ML769400">
    <property type="protein sequence ID" value="KAE9406697.1"/>
    <property type="molecule type" value="Genomic_DNA"/>
</dbReference>
<feature type="domain" description="C2H2-type" evidence="2">
    <location>
        <begin position="166"/>
        <end position="194"/>
    </location>
</feature>
<evidence type="ECO:0000313" key="4">
    <source>
        <dbReference type="Proteomes" id="UP000799118"/>
    </source>
</evidence>
<evidence type="ECO:0000259" key="2">
    <source>
        <dbReference type="PROSITE" id="PS50157"/>
    </source>
</evidence>
<keyword evidence="1" id="KW-0863">Zinc-finger</keyword>
<evidence type="ECO:0000256" key="1">
    <source>
        <dbReference type="PROSITE-ProRule" id="PRU00042"/>
    </source>
</evidence>
<gene>
    <name evidence="3" type="ORF">BT96DRAFT_204354</name>
</gene>
<dbReference type="PROSITE" id="PS50157">
    <property type="entry name" value="ZINC_FINGER_C2H2_2"/>
    <property type="match status" value="2"/>
</dbReference>
<dbReference type="GO" id="GO:0008270">
    <property type="term" value="F:zinc ion binding"/>
    <property type="evidence" value="ECO:0007669"/>
    <property type="project" value="UniProtKB-KW"/>
</dbReference>
<dbReference type="InterPro" id="IPR036236">
    <property type="entry name" value="Znf_C2H2_sf"/>
</dbReference>
<organism evidence="3 4">
    <name type="scientific">Gymnopus androsaceus JB14</name>
    <dbReference type="NCBI Taxonomy" id="1447944"/>
    <lineage>
        <taxon>Eukaryota</taxon>
        <taxon>Fungi</taxon>
        <taxon>Dikarya</taxon>
        <taxon>Basidiomycota</taxon>
        <taxon>Agaricomycotina</taxon>
        <taxon>Agaricomycetes</taxon>
        <taxon>Agaricomycetidae</taxon>
        <taxon>Agaricales</taxon>
        <taxon>Marasmiineae</taxon>
        <taxon>Omphalotaceae</taxon>
        <taxon>Gymnopus</taxon>
    </lineage>
</organism>